<keyword evidence="2" id="KW-0805">Transcription regulation</keyword>
<dbReference type="GO" id="GO:0005829">
    <property type="term" value="C:cytosol"/>
    <property type="evidence" value="ECO:0007669"/>
    <property type="project" value="TreeGrafter"/>
</dbReference>
<evidence type="ECO:0000313" key="6">
    <source>
        <dbReference type="EMBL" id="HJD40047.1"/>
    </source>
</evidence>
<reference evidence="6" key="1">
    <citation type="journal article" date="2021" name="PeerJ">
        <title>Extensive microbial diversity within the chicken gut microbiome revealed by metagenomics and culture.</title>
        <authorList>
            <person name="Gilroy R."/>
            <person name="Ravi A."/>
            <person name="Getino M."/>
            <person name="Pursley I."/>
            <person name="Horton D.L."/>
            <person name="Alikhan N.F."/>
            <person name="Baker D."/>
            <person name="Gharbi K."/>
            <person name="Hall N."/>
            <person name="Watson M."/>
            <person name="Adriaenssens E.M."/>
            <person name="Foster-Nyarko E."/>
            <person name="Jarju S."/>
            <person name="Secka A."/>
            <person name="Antonio M."/>
            <person name="Oren A."/>
            <person name="Chaudhuri R.R."/>
            <person name="La Ragione R."/>
            <person name="Hildebrand F."/>
            <person name="Pallen M.J."/>
        </authorList>
    </citation>
    <scope>NUCLEOTIDE SEQUENCE</scope>
    <source>
        <strain evidence="6">ChiW19-6364</strain>
    </source>
</reference>
<dbReference type="AlphaFoldDB" id="A0A9D2RAI4"/>
<dbReference type="EMBL" id="DWUX01000153">
    <property type="protein sequence ID" value="HJD40047.1"/>
    <property type="molecule type" value="Genomic_DNA"/>
</dbReference>
<dbReference type="SUPFAM" id="SSF46785">
    <property type="entry name" value="Winged helix' DNA-binding domain"/>
    <property type="match status" value="1"/>
</dbReference>
<keyword evidence="3" id="KW-0238">DNA-binding</keyword>
<dbReference type="CDD" id="cd05466">
    <property type="entry name" value="PBP2_LTTR_substrate"/>
    <property type="match status" value="1"/>
</dbReference>
<keyword evidence="4" id="KW-0804">Transcription</keyword>
<name>A0A9D2RAI4_9FIRM</name>
<dbReference type="SUPFAM" id="SSF53850">
    <property type="entry name" value="Periplasmic binding protein-like II"/>
    <property type="match status" value="1"/>
</dbReference>
<dbReference type="GO" id="GO:0003677">
    <property type="term" value="F:DNA binding"/>
    <property type="evidence" value="ECO:0007669"/>
    <property type="project" value="UniProtKB-KW"/>
</dbReference>
<dbReference type="Gene3D" id="3.40.190.290">
    <property type="match status" value="1"/>
</dbReference>
<evidence type="ECO:0000256" key="2">
    <source>
        <dbReference type="ARBA" id="ARBA00023015"/>
    </source>
</evidence>
<dbReference type="InterPro" id="IPR036390">
    <property type="entry name" value="WH_DNA-bd_sf"/>
</dbReference>
<sequence>MSNIKYLAYLKTVEFQSLTKAANFLGYTQPGISHMITSLEQELGFPLLIRAKDGVYPTDEGQQLLYYMRQIVNNETMLKDLANQINGIETGSIRIGVFSSTSTQWMPGLLQKFTALHPNIRVQIIEGTTIELQNLFSENYLDLGLMSDPAPEGFEFIPLMQDPILAIIPRDHPLADKESIAPAELVKYPFIVPQVGADEDIWRVLNPEKLIPEIRYRIKGDATILAMVANGLGVSLFPELAILLTNQKILTKPLTTGCTRTLGVVIRSSKYASPAVKEFLALTRKMAASDFLSRHHL</sequence>
<evidence type="ECO:0000256" key="4">
    <source>
        <dbReference type="ARBA" id="ARBA00023163"/>
    </source>
</evidence>
<dbReference type="PROSITE" id="PS50931">
    <property type="entry name" value="HTH_LYSR"/>
    <property type="match status" value="1"/>
</dbReference>
<dbReference type="PANTHER" id="PTHR30419">
    <property type="entry name" value="HTH-TYPE TRANSCRIPTIONAL REGULATOR YBHD"/>
    <property type="match status" value="1"/>
</dbReference>
<dbReference type="Pfam" id="PF00126">
    <property type="entry name" value="HTH_1"/>
    <property type="match status" value="1"/>
</dbReference>
<dbReference type="InterPro" id="IPR050950">
    <property type="entry name" value="HTH-type_LysR_regulators"/>
</dbReference>
<evidence type="ECO:0000256" key="3">
    <source>
        <dbReference type="ARBA" id="ARBA00023125"/>
    </source>
</evidence>
<proteinExistence type="inferred from homology"/>
<dbReference type="GO" id="GO:0003700">
    <property type="term" value="F:DNA-binding transcription factor activity"/>
    <property type="evidence" value="ECO:0007669"/>
    <property type="project" value="InterPro"/>
</dbReference>
<dbReference type="PRINTS" id="PR00039">
    <property type="entry name" value="HTHLYSR"/>
</dbReference>
<evidence type="ECO:0000259" key="5">
    <source>
        <dbReference type="PROSITE" id="PS50931"/>
    </source>
</evidence>
<dbReference type="Proteomes" id="UP000823850">
    <property type="component" value="Unassembled WGS sequence"/>
</dbReference>
<comment type="caution">
    <text evidence="6">The sequence shown here is derived from an EMBL/GenBank/DDBJ whole genome shotgun (WGS) entry which is preliminary data.</text>
</comment>
<dbReference type="InterPro" id="IPR036388">
    <property type="entry name" value="WH-like_DNA-bd_sf"/>
</dbReference>
<dbReference type="Pfam" id="PF03466">
    <property type="entry name" value="LysR_substrate"/>
    <property type="match status" value="1"/>
</dbReference>
<dbReference type="InterPro" id="IPR005119">
    <property type="entry name" value="LysR_subst-bd"/>
</dbReference>
<dbReference type="PANTHER" id="PTHR30419:SF28">
    <property type="entry name" value="HTH-TYPE TRANSCRIPTIONAL REGULATOR BSDA"/>
    <property type="match status" value="1"/>
</dbReference>
<protein>
    <submittedName>
        <fullName evidence="6">LysR family transcriptional regulator</fullName>
    </submittedName>
</protein>
<dbReference type="Gene3D" id="1.10.10.10">
    <property type="entry name" value="Winged helix-like DNA-binding domain superfamily/Winged helix DNA-binding domain"/>
    <property type="match status" value="1"/>
</dbReference>
<dbReference type="InterPro" id="IPR000847">
    <property type="entry name" value="LysR_HTH_N"/>
</dbReference>
<evidence type="ECO:0000313" key="7">
    <source>
        <dbReference type="Proteomes" id="UP000823850"/>
    </source>
</evidence>
<evidence type="ECO:0000256" key="1">
    <source>
        <dbReference type="ARBA" id="ARBA00009437"/>
    </source>
</evidence>
<accession>A0A9D2RAI4</accession>
<organism evidence="6 7">
    <name type="scientific">Candidatus Blautia stercoripullorum</name>
    <dbReference type="NCBI Taxonomy" id="2838502"/>
    <lineage>
        <taxon>Bacteria</taxon>
        <taxon>Bacillati</taxon>
        <taxon>Bacillota</taxon>
        <taxon>Clostridia</taxon>
        <taxon>Lachnospirales</taxon>
        <taxon>Lachnospiraceae</taxon>
        <taxon>Blautia</taxon>
    </lineage>
</organism>
<gene>
    <name evidence="6" type="ORF">H9913_08450</name>
</gene>
<feature type="domain" description="HTH lysR-type" evidence="5">
    <location>
        <begin position="1"/>
        <end position="58"/>
    </location>
</feature>
<reference evidence="6" key="2">
    <citation type="submission" date="2021-04" db="EMBL/GenBank/DDBJ databases">
        <authorList>
            <person name="Gilroy R."/>
        </authorList>
    </citation>
    <scope>NUCLEOTIDE SEQUENCE</scope>
    <source>
        <strain evidence="6">ChiW19-6364</strain>
    </source>
</reference>
<comment type="similarity">
    <text evidence="1">Belongs to the LysR transcriptional regulatory family.</text>
</comment>